<protein>
    <recommendedName>
        <fullName evidence="2">PSP1 C-terminal domain-containing protein</fullName>
    </recommendedName>
</protein>
<dbReference type="GO" id="GO:0005737">
    <property type="term" value="C:cytoplasm"/>
    <property type="evidence" value="ECO:0007669"/>
    <property type="project" value="TreeGrafter"/>
</dbReference>
<dbReference type="PROSITE" id="PS51411">
    <property type="entry name" value="PSP1_C"/>
    <property type="match status" value="1"/>
</dbReference>
<accession>A0A1B7XPT8</accession>
<dbReference type="PANTHER" id="PTHR43830">
    <property type="entry name" value="PROTEIN PSP1"/>
    <property type="match status" value="1"/>
</dbReference>
<reference evidence="3 4" key="1">
    <citation type="submission" date="2015-01" db="EMBL/GenBank/DDBJ databases">
        <title>Desulfovibrio sp. JC271 draft genome sequence.</title>
        <authorList>
            <person name="Shivani Y."/>
            <person name="Subhash Y."/>
            <person name="Sasikala C."/>
            <person name="Ramana C.V."/>
        </authorList>
    </citation>
    <scope>NUCLEOTIDE SEQUENCE [LARGE SCALE GENOMIC DNA]</scope>
    <source>
        <strain evidence="3 4">JC271</strain>
    </source>
</reference>
<dbReference type="NCBIfam" id="NF041131">
    <property type="entry name" value="RicT_YaaT_fam"/>
    <property type="match status" value="1"/>
</dbReference>
<comment type="caution">
    <text evidence="3">The sequence shown here is derived from an EMBL/GenBank/DDBJ whole genome shotgun (WGS) entry which is preliminary data.</text>
</comment>
<evidence type="ECO:0000313" key="3">
    <source>
        <dbReference type="EMBL" id="OBQ57530.1"/>
    </source>
</evidence>
<dbReference type="PATRIC" id="fig|1560234.3.peg.66"/>
<sequence length="359" mass="41473">MSSIAGVKFREYGNIYYFEIKDLEVSMGDWVVVDQGQGLGEVVVLRDDVPADAESDELKQVSRLAENEDLVRHQENEGLSREAFQYCLDCVRQRKLDMKLVDVEVFFDRSKIIFYFTAPNRIDFRELVKDLVKNYRTRIELRQIGVRHETQMVGAVGNCGMVCCCRRFLRKFAPVTIKMAKEQNLFLNPAKISGICGRLLCCLSYEQQNYEEFHRACPKLGKKYFTEDGSVKVLRANMFRNSVSLLTEFNEEMEVTLEEWAEMKATRPDQALQDAARAAAKKAAEDAARKEQEEREAEEEEARRAEMEKELEARAEAEGVDVETLREQLIRKPGVKSAEPVKRTSRGKRKRKRKPKSEE</sequence>
<organism evidence="3 4">
    <name type="scientific">Halodesulfovibrio spirochaetisodalis</name>
    <dbReference type="NCBI Taxonomy" id="1560234"/>
    <lineage>
        <taxon>Bacteria</taxon>
        <taxon>Pseudomonadati</taxon>
        <taxon>Thermodesulfobacteriota</taxon>
        <taxon>Desulfovibrionia</taxon>
        <taxon>Desulfovibrionales</taxon>
        <taxon>Desulfovibrionaceae</taxon>
        <taxon>Halodesulfovibrio</taxon>
    </lineage>
</organism>
<dbReference type="AlphaFoldDB" id="A0A1B7XPT8"/>
<dbReference type="STRING" id="1560234.SP90_00325"/>
<dbReference type="Pfam" id="PF04468">
    <property type="entry name" value="PSP1"/>
    <property type="match status" value="1"/>
</dbReference>
<dbReference type="PANTHER" id="PTHR43830:SF3">
    <property type="entry name" value="PROTEIN PSP1"/>
    <property type="match status" value="1"/>
</dbReference>
<dbReference type="InterPro" id="IPR047767">
    <property type="entry name" value="PSP1-like"/>
</dbReference>
<evidence type="ECO:0000259" key="2">
    <source>
        <dbReference type="PROSITE" id="PS51411"/>
    </source>
</evidence>
<feature type="compositionally biased region" description="Basic residues" evidence="1">
    <location>
        <begin position="343"/>
        <end position="359"/>
    </location>
</feature>
<evidence type="ECO:0000313" key="4">
    <source>
        <dbReference type="Proteomes" id="UP000091979"/>
    </source>
</evidence>
<dbReference type="EMBL" id="JXMS01000001">
    <property type="protein sequence ID" value="OBQ57530.1"/>
    <property type="molecule type" value="Genomic_DNA"/>
</dbReference>
<dbReference type="RefSeq" id="WP_066851414.1">
    <property type="nucleotide sequence ID" value="NZ_JXMS01000001.1"/>
</dbReference>
<gene>
    <name evidence="3" type="ORF">SP90_00325</name>
</gene>
<dbReference type="Proteomes" id="UP000091979">
    <property type="component" value="Unassembled WGS sequence"/>
</dbReference>
<feature type="compositionally biased region" description="Basic and acidic residues" evidence="1">
    <location>
        <begin position="282"/>
        <end position="293"/>
    </location>
</feature>
<proteinExistence type="predicted"/>
<feature type="domain" description="PSP1 C-terminal" evidence="2">
    <location>
        <begin position="59"/>
        <end position="144"/>
    </location>
</feature>
<evidence type="ECO:0000256" key="1">
    <source>
        <dbReference type="SAM" id="MobiDB-lite"/>
    </source>
</evidence>
<dbReference type="OrthoDB" id="9779344at2"/>
<feature type="compositionally biased region" description="Basic and acidic residues" evidence="1">
    <location>
        <begin position="301"/>
        <end position="330"/>
    </location>
</feature>
<dbReference type="InterPro" id="IPR007557">
    <property type="entry name" value="PSP1_C"/>
</dbReference>
<feature type="region of interest" description="Disordered" evidence="1">
    <location>
        <begin position="267"/>
        <end position="359"/>
    </location>
</feature>
<name>A0A1B7XPT8_9BACT</name>
<keyword evidence="4" id="KW-1185">Reference proteome</keyword>